<dbReference type="EMBL" id="REGN01001056">
    <property type="protein sequence ID" value="RNA37351.1"/>
    <property type="molecule type" value="Genomic_DNA"/>
</dbReference>
<dbReference type="OrthoDB" id="2017405at2759"/>
<sequence length="73" mass="8485">MLLIRISVRTCIFDFITTMASSGFIDLFNSFPLKKPCNCFWTLGIRLSQLDPKQSCLKFSNSFEIQKFKLVQK</sequence>
<dbReference type="Proteomes" id="UP000276133">
    <property type="component" value="Unassembled WGS sequence"/>
</dbReference>
<protein>
    <submittedName>
        <fullName evidence="1">Uncharacterized protein</fullName>
    </submittedName>
</protein>
<reference evidence="1 2" key="1">
    <citation type="journal article" date="2018" name="Sci. Rep.">
        <title>Genomic signatures of local adaptation to the degree of environmental predictability in rotifers.</title>
        <authorList>
            <person name="Franch-Gras L."/>
            <person name="Hahn C."/>
            <person name="Garcia-Roger E.M."/>
            <person name="Carmona M.J."/>
            <person name="Serra M."/>
            <person name="Gomez A."/>
        </authorList>
    </citation>
    <scope>NUCLEOTIDE SEQUENCE [LARGE SCALE GENOMIC DNA]</scope>
    <source>
        <strain evidence="1">HYR1</strain>
    </source>
</reference>
<dbReference type="AlphaFoldDB" id="A0A3M7SNC3"/>
<evidence type="ECO:0000313" key="1">
    <source>
        <dbReference type="EMBL" id="RNA37351.1"/>
    </source>
</evidence>
<evidence type="ECO:0000313" key="2">
    <source>
        <dbReference type="Proteomes" id="UP000276133"/>
    </source>
</evidence>
<name>A0A3M7SNC3_BRAPC</name>
<comment type="caution">
    <text evidence="1">The sequence shown here is derived from an EMBL/GenBank/DDBJ whole genome shotgun (WGS) entry which is preliminary data.</text>
</comment>
<proteinExistence type="predicted"/>
<accession>A0A3M7SNC3</accession>
<gene>
    <name evidence="1" type="ORF">BpHYR1_043408</name>
</gene>
<keyword evidence="2" id="KW-1185">Reference proteome</keyword>
<organism evidence="1 2">
    <name type="scientific">Brachionus plicatilis</name>
    <name type="common">Marine rotifer</name>
    <name type="synonym">Brachionus muelleri</name>
    <dbReference type="NCBI Taxonomy" id="10195"/>
    <lineage>
        <taxon>Eukaryota</taxon>
        <taxon>Metazoa</taxon>
        <taxon>Spiralia</taxon>
        <taxon>Gnathifera</taxon>
        <taxon>Rotifera</taxon>
        <taxon>Eurotatoria</taxon>
        <taxon>Monogononta</taxon>
        <taxon>Pseudotrocha</taxon>
        <taxon>Ploima</taxon>
        <taxon>Brachionidae</taxon>
        <taxon>Brachionus</taxon>
    </lineage>
</organism>